<sequence>MKKIPVGIIGVGGYTGLELFKILSKHPYFTIAYVANTSAQDRIDALHPSLTKISSMPLSPADPKKAAGLCELLFLALPHQESMQFAKEALELGTKVIDLSADYRLSKEHYEANYCTHKDPKNLEHAVYGLVEYQREAIKNASLIANPGCYPTASLLGLLPFLPYMDSSVFIDAKSGVSGAGKKLSPNTHYPLINENIFSYQPLKHRHQIEIAEKCQTFGHKDVKINFIPHLTPLTQGMLVSIFATLHTEINPLSILQEHYANEPCIRIREHSTDVLSVRGTNFCDIYAQTSGRDLYVCTSIDNLMRGASSQAVVNANLMFGLDELSGIPLLG</sequence>
<proteinExistence type="inferred from homology"/>
<dbReference type="NCBIfam" id="TIGR01850">
    <property type="entry name" value="argC"/>
    <property type="match status" value="1"/>
</dbReference>
<feature type="domain" description="Semialdehyde dehydrogenase NAD-binding" evidence="7">
    <location>
        <begin position="5"/>
        <end position="141"/>
    </location>
</feature>
<dbReference type="PANTHER" id="PTHR32338">
    <property type="entry name" value="N-ACETYL-GAMMA-GLUTAMYL-PHOSPHATE REDUCTASE, CHLOROPLASTIC-RELATED-RELATED"/>
    <property type="match status" value="1"/>
</dbReference>
<evidence type="ECO:0000256" key="3">
    <source>
        <dbReference type="ARBA" id="ARBA00022857"/>
    </source>
</evidence>
<dbReference type="Pfam" id="PF01118">
    <property type="entry name" value="Semialdhyde_dh"/>
    <property type="match status" value="1"/>
</dbReference>
<dbReference type="GO" id="GO:0070401">
    <property type="term" value="F:NADP+ binding"/>
    <property type="evidence" value="ECO:0007669"/>
    <property type="project" value="InterPro"/>
</dbReference>
<comment type="similarity">
    <text evidence="5">Belongs to the NAGSA dehydrogenase family. Type 1 subfamily.</text>
</comment>
<evidence type="ECO:0000313" key="9">
    <source>
        <dbReference type="Proteomes" id="UP000001522"/>
    </source>
</evidence>
<dbReference type="GO" id="GO:0006526">
    <property type="term" value="P:L-arginine biosynthetic process"/>
    <property type="evidence" value="ECO:0007669"/>
    <property type="project" value="UniProtKB-UniRule"/>
</dbReference>
<dbReference type="CDD" id="cd17895">
    <property type="entry name" value="AGPR_1_N"/>
    <property type="match status" value="1"/>
</dbReference>
<evidence type="ECO:0000259" key="7">
    <source>
        <dbReference type="SMART" id="SM00859"/>
    </source>
</evidence>
<dbReference type="PROSITE" id="PS01224">
    <property type="entry name" value="ARGC"/>
    <property type="match status" value="1"/>
</dbReference>
<dbReference type="PANTHER" id="PTHR32338:SF10">
    <property type="entry name" value="N-ACETYL-GAMMA-GLUTAMYL-PHOSPHATE REDUCTASE, CHLOROPLASTIC-RELATED"/>
    <property type="match status" value="1"/>
</dbReference>
<keyword evidence="1 5" id="KW-0055">Arginine biosynthesis</keyword>
<protein>
    <recommendedName>
        <fullName evidence="5">N-acetyl-gamma-glutamyl-phosphate reductase</fullName>
        <shortName evidence="5">AGPR</shortName>
        <ecNumber evidence="5">1.2.1.38</ecNumber>
    </recommendedName>
    <alternativeName>
        <fullName evidence="5">N-acetyl-glutamate semialdehyde dehydrogenase</fullName>
        <shortName evidence="5">NAGSA dehydrogenase</shortName>
    </alternativeName>
</protein>
<dbReference type="Gene3D" id="3.40.50.720">
    <property type="entry name" value="NAD(P)-binding Rossmann-like Domain"/>
    <property type="match status" value="1"/>
</dbReference>
<dbReference type="HOGENOM" id="CLU_006384_0_1_7"/>
<evidence type="ECO:0000256" key="1">
    <source>
        <dbReference type="ARBA" id="ARBA00022571"/>
    </source>
</evidence>
<evidence type="ECO:0000256" key="5">
    <source>
        <dbReference type="HAMAP-Rule" id="MF_00150"/>
    </source>
</evidence>
<dbReference type="EMBL" id="FN555004">
    <property type="protein sequence ID" value="CBG39641.1"/>
    <property type="molecule type" value="Genomic_DNA"/>
</dbReference>
<dbReference type="GO" id="GO:0005737">
    <property type="term" value="C:cytoplasm"/>
    <property type="evidence" value="ECO:0007669"/>
    <property type="project" value="UniProtKB-SubCell"/>
</dbReference>
<dbReference type="InterPro" id="IPR000706">
    <property type="entry name" value="AGPR_type-1"/>
</dbReference>
<evidence type="ECO:0000256" key="6">
    <source>
        <dbReference type="PROSITE-ProRule" id="PRU10010"/>
    </source>
</evidence>
<dbReference type="SUPFAM" id="SSF55347">
    <property type="entry name" value="Glyceraldehyde-3-phosphate dehydrogenase-like, C-terminal domain"/>
    <property type="match status" value="1"/>
</dbReference>
<dbReference type="InterPro" id="IPR050085">
    <property type="entry name" value="AGPR"/>
</dbReference>
<keyword evidence="4 5" id="KW-0560">Oxidoreductase</keyword>
<dbReference type="UniPathway" id="UPA00068">
    <property type="reaction ID" value="UER00108"/>
</dbReference>
<dbReference type="EC" id="1.2.1.38" evidence="5"/>
<dbReference type="GO" id="GO:0051287">
    <property type="term" value="F:NAD binding"/>
    <property type="evidence" value="ECO:0007669"/>
    <property type="project" value="InterPro"/>
</dbReference>
<feature type="active site" evidence="5 6">
    <location>
        <position position="149"/>
    </location>
</feature>
<dbReference type="GO" id="GO:0003942">
    <property type="term" value="F:N-acetyl-gamma-glutamyl-phosphate reductase activity"/>
    <property type="evidence" value="ECO:0007669"/>
    <property type="project" value="UniProtKB-UniRule"/>
</dbReference>
<evidence type="ECO:0000256" key="2">
    <source>
        <dbReference type="ARBA" id="ARBA00022605"/>
    </source>
</evidence>
<dbReference type="HAMAP" id="MF_00150">
    <property type="entry name" value="ArgC_type1"/>
    <property type="match status" value="1"/>
</dbReference>
<dbReference type="AlphaFoldDB" id="D3UGM0"/>
<reference evidence="8 9" key="1">
    <citation type="journal article" date="2010" name="BMC Genomics">
        <title>Comparative genomics and proteomics of Helicobacter mustelae, an ulcerogenic and carcinogenic gastric pathogen.</title>
        <authorList>
            <person name="O'Toole P.W."/>
            <person name="Snelling W.J."/>
            <person name="Canchaya C."/>
            <person name="Forde B.M."/>
            <person name="Hardie K.R."/>
            <person name="Josenhans C."/>
            <person name="Graham R.L.J."/>
            <person name="McMullan G."/>
            <person name="Parkhill J."/>
            <person name="Belda E."/>
            <person name="Bentley S.D."/>
        </authorList>
    </citation>
    <scope>NUCLEOTIDE SEQUENCE [LARGE SCALE GENOMIC DNA]</scope>
    <source>
        <strain evidence="9">ATCC 43772 / LMG 18044 / NCTC 12198 / 12198</strain>
    </source>
</reference>
<dbReference type="SMART" id="SM00859">
    <property type="entry name" value="Semialdhyde_dh"/>
    <property type="match status" value="1"/>
</dbReference>
<dbReference type="Gene3D" id="3.30.360.10">
    <property type="entry name" value="Dihydrodipicolinate Reductase, domain 2"/>
    <property type="match status" value="1"/>
</dbReference>
<dbReference type="SUPFAM" id="SSF51735">
    <property type="entry name" value="NAD(P)-binding Rossmann-fold domains"/>
    <property type="match status" value="1"/>
</dbReference>
<keyword evidence="5" id="KW-0963">Cytoplasm</keyword>
<name>D3UGM0_HELM1</name>
<dbReference type="Pfam" id="PF22698">
    <property type="entry name" value="Semialdhyde_dhC_1"/>
    <property type="match status" value="1"/>
</dbReference>
<evidence type="ECO:0000313" key="8">
    <source>
        <dbReference type="EMBL" id="CBG39641.1"/>
    </source>
</evidence>
<comment type="pathway">
    <text evidence="5">Amino-acid biosynthesis; L-arginine biosynthesis; N(2)-acetyl-L-ornithine from L-glutamate: step 3/4.</text>
</comment>
<keyword evidence="9" id="KW-1185">Reference proteome</keyword>
<dbReference type="KEGG" id="hms:HMU03790"/>
<dbReference type="STRING" id="679897.HMU03790"/>
<keyword evidence="2 5" id="KW-0028">Amino-acid biosynthesis</keyword>
<comment type="catalytic activity">
    <reaction evidence="5">
        <text>N-acetyl-L-glutamate 5-semialdehyde + phosphate + NADP(+) = N-acetyl-L-glutamyl 5-phosphate + NADPH + H(+)</text>
        <dbReference type="Rhea" id="RHEA:21588"/>
        <dbReference type="ChEBI" id="CHEBI:15378"/>
        <dbReference type="ChEBI" id="CHEBI:29123"/>
        <dbReference type="ChEBI" id="CHEBI:43474"/>
        <dbReference type="ChEBI" id="CHEBI:57783"/>
        <dbReference type="ChEBI" id="CHEBI:57936"/>
        <dbReference type="ChEBI" id="CHEBI:58349"/>
        <dbReference type="EC" id="1.2.1.38"/>
    </reaction>
</comment>
<accession>D3UGM0</accession>
<gene>
    <name evidence="5 8" type="primary">argC</name>
    <name evidence="8" type="ordered locus">HMU03790</name>
</gene>
<dbReference type="InterPro" id="IPR023013">
    <property type="entry name" value="AGPR_AS"/>
</dbReference>
<dbReference type="InterPro" id="IPR000534">
    <property type="entry name" value="Semialdehyde_DH_NAD-bd"/>
</dbReference>
<dbReference type="InterPro" id="IPR036291">
    <property type="entry name" value="NAD(P)-bd_dom_sf"/>
</dbReference>
<keyword evidence="3 5" id="KW-0521">NADP</keyword>
<comment type="function">
    <text evidence="5">Catalyzes the NADPH-dependent reduction of N-acetyl-5-glutamyl phosphate to yield N-acetyl-L-glutamate 5-semialdehyde.</text>
</comment>
<comment type="subcellular location">
    <subcellularLocation>
        <location evidence="5">Cytoplasm</location>
    </subcellularLocation>
</comment>
<evidence type="ECO:0000256" key="4">
    <source>
        <dbReference type="ARBA" id="ARBA00023002"/>
    </source>
</evidence>
<dbReference type="Proteomes" id="UP000001522">
    <property type="component" value="Chromosome"/>
</dbReference>
<organism evidence="8 9">
    <name type="scientific">Helicobacter mustelae (strain ATCC 43772 / CCUG 25715 / CIP 103759 / LMG 18044 / NCTC 12198 / R85-136P)</name>
    <name type="common">Campylobacter mustelae</name>
    <dbReference type="NCBI Taxonomy" id="679897"/>
    <lineage>
        <taxon>Bacteria</taxon>
        <taxon>Pseudomonadati</taxon>
        <taxon>Campylobacterota</taxon>
        <taxon>Epsilonproteobacteria</taxon>
        <taxon>Campylobacterales</taxon>
        <taxon>Helicobacteraceae</taxon>
        <taxon>Helicobacter</taxon>
    </lineage>
</organism>
<dbReference type="RefSeq" id="WP_013022732.1">
    <property type="nucleotide sequence ID" value="NC_013949.1"/>
</dbReference>
<dbReference type="InterPro" id="IPR058924">
    <property type="entry name" value="AGPR_dimerisation_dom"/>
</dbReference>
<dbReference type="eggNOG" id="COG0002">
    <property type="taxonomic scope" value="Bacteria"/>
</dbReference>
<dbReference type="CDD" id="cd23934">
    <property type="entry name" value="AGPR_1_C"/>
    <property type="match status" value="1"/>
</dbReference>